<protein>
    <submittedName>
        <fullName evidence="1">M20/M25/M40 family metallo-hydrolase</fullName>
    </submittedName>
</protein>
<keyword evidence="2" id="KW-1185">Reference proteome</keyword>
<accession>A0ACD4NNZ2</accession>
<evidence type="ECO:0000313" key="1">
    <source>
        <dbReference type="EMBL" id="WAJ28483.1"/>
    </source>
</evidence>
<gene>
    <name evidence="1" type="ORF">OXU80_27365</name>
</gene>
<proteinExistence type="predicted"/>
<name>A0ACD4NNZ2_9HYPH</name>
<organism evidence="1 2">
    <name type="scientific">Antarcticirhabdus aurantiaca</name>
    <dbReference type="NCBI Taxonomy" id="2606717"/>
    <lineage>
        <taxon>Bacteria</taxon>
        <taxon>Pseudomonadati</taxon>
        <taxon>Pseudomonadota</taxon>
        <taxon>Alphaproteobacteria</taxon>
        <taxon>Hyphomicrobiales</taxon>
        <taxon>Aurantimonadaceae</taxon>
        <taxon>Antarcticirhabdus</taxon>
    </lineage>
</organism>
<dbReference type="EMBL" id="CP113520">
    <property type="protein sequence ID" value="WAJ28483.1"/>
    <property type="molecule type" value="Genomic_DNA"/>
</dbReference>
<reference evidence="1" key="1">
    <citation type="submission" date="2022-11" db="EMBL/GenBank/DDBJ databases">
        <title>beta-Carotene-producing bacterium, Jeongeuplla avenae sp. nov., alleviates the salt stress of Arabidopsis seedlings.</title>
        <authorList>
            <person name="Jiang L."/>
            <person name="Lee J."/>
        </authorList>
    </citation>
    <scope>NUCLEOTIDE SEQUENCE</scope>
    <source>
        <strain evidence="1">DY_R2A_6</strain>
    </source>
</reference>
<evidence type="ECO:0000313" key="2">
    <source>
        <dbReference type="Proteomes" id="UP001163223"/>
    </source>
</evidence>
<dbReference type="Proteomes" id="UP001163223">
    <property type="component" value="Chromosome"/>
</dbReference>
<sequence>MAAIMEAVDARSENGWGGAARIDAGHVESLALRMVAWPSVGGTPGEAEFAGRLQELLLEIPYFRENPDDLRIVDGYGDPKARNVAALVRGRGRRTIVLAGHYDTVAVDNYGSLRDLACEGFALRDALVAELSGRERTEQEEQALADLLGGDFLPGRGMLDMKSGLAVAVACLERFAADPDRHGNILFVATPDEERESRGMRAMRDALPSLAASLGIEIAGAINLDVTSDQGDGADGRAAYAGTIGKLLPFAMMVGCGSHASYPFEGISAQAMAAGVLARLEGNADLADRDHTDVSPPPICLEAKDLREGYEVTTPERFWLAFNWLYHAMTAEDLFRRFADEVRAGTTDAVTRFAAQSEAHSRRTGRKAGAVQPAPRVLTVGELRARAADIVGADFEALYADEERRHAQVDNPLVASRLLTDWLVGLARIVGPAAVVGFAGLHYPPSRLLDTDDDRSLREAIDGVRAELAAEPDRAVVWKPFFQGISDMSFLGQAAAGRDVVSANTPISRLVDHPPADALRFPVVNIGPWGREFHQRLERVHVPYAFGVLPEAVYRIARIVLDRP</sequence>